<organism evidence="1 2">
    <name type="scientific">Suillus subaureus</name>
    <dbReference type="NCBI Taxonomy" id="48587"/>
    <lineage>
        <taxon>Eukaryota</taxon>
        <taxon>Fungi</taxon>
        <taxon>Dikarya</taxon>
        <taxon>Basidiomycota</taxon>
        <taxon>Agaricomycotina</taxon>
        <taxon>Agaricomycetes</taxon>
        <taxon>Agaricomycetidae</taxon>
        <taxon>Boletales</taxon>
        <taxon>Suillineae</taxon>
        <taxon>Suillaceae</taxon>
        <taxon>Suillus</taxon>
    </lineage>
</organism>
<keyword evidence="2" id="KW-1185">Reference proteome</keyword>
<name>A0A9P7AQ80_9AGAM</name>
<accession>A0A9P7AQ80</accession>
<evidence type="ECO:0000313" key="1">
    <source>
        <dbReference type="EMBL" id="KAG1794069.1"/>
    </source>
</evidence>
<dbReference type="GeneID" id="64635468"/>
<dbReference type="OrthoDB" id="2626367at2759"/>
<sequence>MDSNILNNSSEFALVEKRIRALTTILAKMGHRQEPSFDLQQVPSLLRHFVNLLTPGDVFSPEVKKAIAATGAIVHDGVNERFQTLMVTQNLYPRSSLTESKLEEVTKSRNRFKKS</sequence>
<dbReference type="EMBL" id="JABBWG010000394">
    <property type="protein sequence ID" value="KAG1794069.1"/>
    <property type="molecule type" value="Genomic_DNA"/>
</dbReference>
<reference evidence="1" key="1">
    <citation type="journal article" date="2020" name="New Phytol.">
        <title>Comparative genomics reveals dynamic genome evolution in host specialist ectomycorrhizal fungi.</title>
        <authorList>
            <person name="Lofgren L.A."/>
            <person name="Nguyen N.H."/>
            <person name="Vilgalys R."/>
            <person name="Ruytinx J."/>
            <person name="Liao H.L."/>
            <person name="Branco S."/>
            <person name="Kuo A."/>
            <person name="LaButti K."/>
            <person name="Lipzen A."/>
            <person name="Andreopoulos W."/>
            <person name="Pangilinan J."/>
            <person name="Riley R."/>
            <person name="Hundley H."/>
            <person name="Na H."/>
            <person name="Barry K."/>
            <person name="Grigoriev I.V."/>
            <person name="Stajich J.E."/>
            <person name="Kennedy P.G."/>
        </authorList>
    </citation>
    <scope>NUCLEOTIDE SEQUENCE</scope>
    <source>
        <strain evidence="1">MN1</strain>
    </source>
</reference>
<gene>
    <name evidence="1" type="ORF">BJ212DRAFT_1490153</name>
</gene>
<dbReference type="AlphaFoldDB" id="A0A9P7AQ80"/>
<comment type="caution">
    <text evidence="1">The sequence shown here is derived from an EMBL/GenBank/DDBJ whole genome shotgun (WGS) entry which is preliminary data.</text>
</comment>
<dbReference type="RefSeq" id="XP_041185085.1">
    <property type="nucleotide sequence ID" value="XM_041341452.1"/>
</dbReference>
<protein>
    <submittedName>
        <fullName evidence="1">Uncharacterized protein</fullName>
    </submittedName>
</protein>
<proteinExistence type="predicted"/>
<dbReference type="Proteomes" id="UP000807769">
    <property type="component" value="Unassembled WGS sequence"/>
</dbReference>
<evidence type="ECO:0000313" key="2">
    <source>
        <dbReference type="Proteomes" id="UP000807769"/>
    </source>
</evidence>